<reference evidence="2" key="2">
    <citation type="submission" date="2023-06" db="EMBL/GenBank/DDBJ databases">
        <authorList>
            <consortium name="Lawrence Berkeley National Laboratory"/>
            <person name="Haridas S."/>
            <person name="Hensen N."/>
            <person name="Bonometti L."/>
            <person name="Westerberg I."/>
            <person name="Brannstrom I.O."/>
            <person name="Guillou S."/>
            <person name="Cros-Aarteil S."/>
            <person name="Calhoun S."/>
            <person name="Kuo A."/>
            <person name="Mondo S."/>
            <person name="Pangilinan J."/>
            <person name="Riley R."/>
            <person name="Labutti K."/>
            <person name="Andreopoulos B."/>
            <person name="Lipzen A."/>
            <person name="Chen C."/>
            <person name="Yanf M."/>
            <person name="Daum C."/>
            <person name="Ng V."/>
            <person name="Clum A."/>
            <person name="Steindorff A."/>
            <person name="Ohm R."/>
            <person name="Martin F."/>
            <person name="Silar P."/>
            <person name="Natvig D."/>
            <person name="Lalanne C."/>
            <person name="Gautier V."/>
            <person name="Ament-Velasquez S.L."/>
            <person name="Kruys A."/>
            <person name="Hutchinson M.I."/>
            <person name="Powell A.J."/>
            <person name="Barry K."/>
            <person name="Miller A.N."/>
            <person name="Grigoriev I.V."/>
            <person name="Debuchy R."/>
            <person name="Gladieux P."/>
            <person name="Thoren M.H."/>
            <person name="Johannesson H."/>
        </authorList>
    </citation>
    <scope>NUCLEOTIDE SEQUENCE</scope>
    <source>
        <strain evidence="2">CBS 955.72</strain>
    </source>
</reference>
<dbReference type="AlphaFoldDB" id="A0AAJ0HKS8"/>
<reference evidence="2" key="1">
    <citation type="journal article" date="2023" name="Mol. Phylogenet. Evol.">
        <title>Genome-scale phylogeny and comparative genomics of the fungal order Sordariales.</title>
        <authorList>
            <person name="Hensen N."/>
            <person name="Bonometti L."/>
            <person name="Westerberg I."/>
            <person name="Brannstrom I.O."/>
            <person name="Guillou S."/>
            <person name="Cros-Aarteil S."/>
            <person name="Calhoun S."/>
            <person name="Haridas S."/>
            <person name="Kuo A."/>
            <person name="Mondo S."/>
            <person name="Pangilinan J."/>
            <person name="Riley R."/>
            <person name="LaButti K."/>
            <person name="Andreopoulos B."/>
            <person name="Lipzen A."/>
            <person name="Chen C."/>
            <person name="Yan M."/>
            <person name="Daum C."/>
            <person name="Ng V."/>
            <person name="Clum A."/>
            <person name="Steindorff A."/>
            <person name="Ohm R.A."/>
            <person name="Martin F."/>
            <person name="Silar P."/>
            <person name="Natvig D.O."/>
            <person name="Lalanne C."/>
            <person name="Gautier V."/>
            <person name="Ament-Velasquez S.L."/>
            <person name="Kruys A."/>
            <person name="Hutchinson M.I."/>
            <person name="Powell A.J."/>
            <person name="Barry K."/>
            <person name="Miller A.N."/>
            <person name="Grigoriev I.V."/>
            <person name="Debuchy R."/>
            <person name="Gladieux P."/>
            <person name="Hiltunen Thoren M."/>
            <person name="Johannesson H."/>
        </authorList>
    </citation>
    <scope>NUCLEOTIDE SEQUENCE</scope>
    <source>
        <strain evidence="2">CBS 955.72</strain>
    </source>
</reference>
<protein>
    <submittedName>
        <fullName evidence="2">Uncharacterized protein</fullName>
    </submittedName>
</protein>
<feature type="region of interest" description="Disordered" evidence="1">
    <location>
        <begin position="128"/>
        <end position="152"/>
    </location>
</feature>
<keyword evidence="3" id="KW-1185">Reference proteome</keyword>
<name>A0AAJ0HKS8_9PEZI</name>
<feature type="region of interest" description="Disordered" evidence="1">
    <location>
        <begin position="1"/>
        <end position="64"/>
    </location>
</feature>
<feature type="compositionally biased region" description="Low complexity" evidence="1">
    <location>
        <begin position="140"/>
        <end position="152"/>
    </location>
</feature>
<accession>A0AAJ0HKS8</accession>
<proteinExistence type="predicted"/>
<evidence type="ECO:0000313" key="3">
    <source>
        <dbReference type="Proteomes" id="UP001275084"/>
    </source>
</evidence>
<feature type="compositionally biased region" description="Basic residues" evidence="1">
    <location>
        <begin position="1"/>
        <end position="15"/>
    </location>
</feature>
<sequence length="238" mass="26095">MAGTRKPLRGGKQRSKWPPEDSTAPDDLGENPVISPAHTARPTQSRTQPPNSSSEEDIATSQPPVSPWACVSLEMIVMPFVWESLGKRWPELRLGELAQLSEENVKEELSIELVKQLLFLTRAMFGEAERQKHTPPAPQPITQSTTQSTTPLGTPPITQSTIQPVTQPAVQSESQQIGKERLGKERLSVQCFGFGHIASHCLTQQVCGFCSLSGHTGSFCPSKEEKKPPKCINYSGCH</sequence>
<evidence type="ECO:0000256" key="1">
    <source>
        <dbReference type="SAM" id="MobiDB-lite"/>
    </source>
</evidence>
<organism evidence="2 3">
    <name type="scientific">Lasiosphaeria hispida</name>
    <dbReference type="NCBI Taxonomy" id="260671"/>
    <lineage>
        <taxon>Eukaryota</taxon>
        <taxon>Fungi</taxon>
        <taxon>Dikarya</taxon>
        <taxon>Ascomycota</taxon>
        <taxon>Pezizomycotina</taxon>
        <taxon>Sordariomycetes</taxon>
        <taxon>Sordariomycetidae</taxon>
        <taxon>Sordariales</taxon>
        <taxon>Lasiosphaeriaceae</taxon>
        <taxon>Lasiosphaeria</taxon>
    </lineage>
</organism>
<evidence type="ECO:0000313" key="2">
    <source>
        <dbReference type="EMBL" id="KAK3356386.1"/>
    </source>
</evidence>
<feature type="compositionally biased region" description="Polar residues" evidence="1">
    <location>
        <begin position="41"/>
        <end position="63"/>
    </location>
</feature>
<dbReference type="EMBL" id="JAUIQD010000003">
    <property type="protein sequence ID" value="KAK3356386.1"/>
    <property type="molecule type" value="Genomic_DNA"/>
</dbReference>
<dbReference type="Proteomes" id="UP001275084">
    <property type="component" value="Unassembled WGS sequence"/>
</dbReference>
<gene>
    <name evidence="2" type="ORF">B0T25DRAFT_536661</name>
</gene>
<comment type="caution">
    <text evidence="2">The sequence shown here is derived from an EMBL/GenBank/DDBJ whole genome shotgun (WGS) entry which is preliminary data.</text>
</comment>